<proteinExistence type="predicted"/>
<evidence type="ECO:0000313" key="6">
    <source>
        <dbReference type="Proteomes" id="UP001595882"/>
    </source>
</evidence>
<dbReference type="InterPro" id="IPR050624">
    <property type="entry name" value="HTH-type_Tx_Regulator"/>
</dbReference>
<dbReference type="Proteomes" id="UP001595882">
    <property type="component" value="Unassembled WGS sequence"/>
</dbReference>
<comment type="caution">
    <text evidence="5">The sequence shown here is derived from an EMBL/GenBank/DDBJ whole genome shotgun (WGS) entry which is preliminary data.</text>
</comment>
<feature type="DNA-binding region" description="H-T-H motif" evidence="3">
    <location>
        <begin position="33"/>
        <end position="52"/>
    </location>
</feature>
<dbReference type="InterPro" id="IPR039532">
    <property type="entry name" value="TetR_C_Firmicutes"/>
</dbReference>
<dbReference type="PANTHER" id="PTHR43479">
    <property type="entry name" value="ACREF/ENVCD OPERON REPRESSOR-RELATED"/>
    <property type="match status" value="1"/>
</dbReference>
<name>A0ABV8WU64_9BACI</name>
<dbReference type="InterPro" id="IPR001647">
    <property type="entry name" value="HTH_TetR"/>
</dbReference>
<dbReference type="PANTHER" id="PTHR43479:SF7">
    <property type="entry name" value="TETR-FAMILY TRANSCRIPTIONAL REGULATOR"/>
    <property type="match status" value="1"/>
</dbReference>
<keyword evidence="1" id="KW-0678">Repressor</keyword>
<feature type="domain" description="HTH tetR-type" evidence="4">
    <location>
        <begin position="10"/>
        <end position="70"/>
    </location>
</feature>
<organism evidence="5 6">
    <name type="scientific">Gracilibacillus xinjiangensis</name>
    <dbReference type="NCBI Taxonomy" id="1193282"/>
    <lineage>
        <taxon>Bacteria</taxon>
        <taxon>Bacillati</taxon>
        <taxon>Bacillota</taxon>
        <taxon>Bacilli</taxon>
        <taxon>Bacillales</taxon>
        <taxon>Bacillaceae</taxon>
        <taxon>Gracilibacillus</taxon>
    </lineage>
</organism>
<evidence type="ECO:0000256" key="1">
    <source>
        <dbReference type="ARBA" id="ARBA00022491"/>
    </source>
</evidence>
<gene>
    <name evidence="5" type="ORF">ACFOY7_09975</name>
</gene>
<dbReference type="EMBL" id="JBHSDT010000004">
    <property type="protein sequence ID" value="MFC4403407.1"/>
    <property type="molecule type" value="Genomic_DNA"/>
</dbReference>
<dbReference type="Pfam" id="PF14278">
    <property type="entry name" value="TetR_C_8"/>
    <property type="match status" value="1"/>
</dbReference>
<dbReference type="RefSeq" id="WP_390251900.1">
    <property type="nucleotide sequence ID" value="NZ_JBHSDT010000004.1"/>
</dbReference>
<dbReference type="Gene3D" id="1.10.357.10">
    <property type="entry name" value="Tetracycline Repressor, domain 2"/>
    <property type="match status" value="1"/>
</dbReference>
<evidence type="ECO:0000256" key="2">
    <source>
        <dbReference type="ARBA" id="ARBA00023125"/>
    </source>
</evidence>
<dbReference type="SUPFAM" id="SSF46689">
    <property type="entry name" value="Homeodomain-like"/>
    <property type="match status" value="1"/>
</dbReference>
<keyword evidence="6" id="KW-1185">Reference proteome</keyword>
<protein>
    <submittedName>
        <fullName evidence="5">TetR/AcrR family transcriptional regulator</fullName>
    </submittedName>
</protein>
<accession>A0ABV8WU64</accession>
<evidence type="ECO:0000256" key="3">
    <source>
        <dbReference type="PROSITE-ProRule" id="PRU00335"/>
    </source>
</evidence>
<reference evidence="6" key="1">
    <citation type="journal article" date="2019" name="Int. J. Syst. Evol. Microbiol.">
        <title>The Global Catalogue of Microorganisms (GCM) 10K type strain sequencing project: providing services to taxonomists for standard genome sequencing and annotation.</title>
        <authorList>
            <consortium name="The Broad Institute Genomics Platform"/>
            <consortium name="The Broad Institute Genome Sequencing Center for Infectious Disease"/>
            <person name="Wu L."/>
            <person name="Ma J."/>
        </authorList>
    </citation>
    <scope>NUCLEOTIDE SEQUENCE [LARGE SCALE GENOMIC DNA]</scope>
    <source>
        <strain evidence="6">CCUG 37865</strain>
    </source>
</reference>
<evidence type="ECO:0000259" key="4">
    <source>
        <dbReference type="PROSITE" id="PS50977"/>
    </source>
</evidence>
<sequence length="190" mass="22167">MPIKMDRRKKYTQMVLKESFLKLLNEKQLSSITVKELCQLADINRSTFYSHYADQYDLLSKMEEEIIEDMNKYLSECNFTKEDESEQVTEKLMEYIVKNKKVCQTLLCGNGDASFLEKVMLVAKENIKKNGFLGNHFNEDTADYWSTFIVSGGIYVIKNWLERGMDKTPREMALMINAFASSGMNMLKFH</sequence>
<keyword evidence="2 3" id="KW-0238">DNA-binding</keyword>
<dbReference type="PROSITE" id="PS50977">
    <property type="entry name" value="HTH_TETR_2"/>
    <property type="match status" value="1"/>
</dbReference>
<evidence type="ECO:0000313" key="5">
    <source>
        <dbReference type="EMBL" id="MFC4403407.1"/>
    </source>
</evidence>
<dbReference type="InterPro" id="IPR009057">
    <property type="entry name" value="Homeodomain-like_sf"/>
</dbReference>